<keyword evidence="5" id="KW-1185">Reference proteome</keyword>
<comment type="caution">
    <text evidence="4">The sequence shown here is derived from an EMBL/GenBank/DDBJ whole genome shotgun (WGS) entry which is preliminary data.</text>
</comment>
<dbReference type="RefSeq" id="WP_101496549.1">
    <property type="nucleotide sequence ID" value="NZ_LNJZ01000006.1"/>
</dbReference>
<comment type="similarity">
    <text evidence="1">Belongs to the bacterial secretin family.</text>
</comment>
<reference evidence="4 5" key="1">
    <citation type="submission" date="2019-03" db="EMBL/GenBank/DDBJ databases">
        <title>Genomic Encyclopedia of Type Strains, Phase IV (KMG-IV): sequencing the most valuable type-strain genomes for metagenomic binning, comparative biology and taxonomic classification.</title>
        <authorList>
            <person name="Goeker M."/>
        </authorList>
    </citation>
    <scope>NUCLEOTIDE SEQUENCE [LARGE SCALE GENOMIC DNA]</scope>
    <source>
        <strain evidence="4 5">DSM 28679</strain>
    </source>
</reference>
<dbReference type="Proteomes" id="UP000294575">
    <property type="component" value="Unassembled WGS sequence"/>
</dbReference>
<dbReference type="GO" id="GO:0009306">
    <property type="term" value="P:protein secretion"/>
    <property type="evidence" value="ECO:0007669"/>
    <property type="project" value="InterPro"/>
</dbReference>
<proteinExistence type="inferred from homology"/>
<dbReference type="Pfam" id="PF00263">
    <property type="entry name" value="Secretin"/>
    <property type="match status" value="1"/>
</dbReference>
<evidence type="ECO:0000256" key="2">
    <source>
        <dbReference type="SAM" id="SignalP"/>
    </source>
</evidence>
<dbReference type="OrthoDB" id="5608150at2"/>
<protein>
    <submittedName>
        <fullName evidence="4">Type II/III secretion system protein</fullName>
    </submittedName>
</protein>
<feature type="signal peptide" evidence="2">
    <location>
        <begin position="1"/>
        <end position="21"/>
    </location>
</feature>
<sequence>MTTLLRFFLCALLLTSPLVHADMRVIQLQHRMDSEMIQLLQPMLNPWEGIAGNGQQLILRAESERLDELEQLIASLDTPLRRVLITLDDSGGHISSERGIDISARASGRHGEVVIGDDGNRGNRVDIRHYSTTGNNSGLRSIQTLEGSAAFIQTGQQIPQQQWSRDQYGRPLMQTVQRQLTQGFYVTPSIQGNRVTLELSTQNDRLSRQDSRIVEQNSLSTRIGGQLGEWIEIGGLSQSSQHDSSGILSGSKSYSTENNSLRIKVQLLDE</sequence>
<dbReference type="EMBL" id="SNYK01000001">
    <property type="protein sequence ID" value="TDQ39889.1"/>
    <property type="molecule type" value="Genomic_DNA"/>
</dbReference>
<name>A0A4R6U5J2_9GAMM</name>
<accession>A0A4R6U5J2</accession>
<keyword evidence="2" id="KW-0732">Signal</keyword>
<evidence type="ECO:0000313" key="5">
    <source>
        <dbReference type="Proteomes" id="UP000294575"/>
    </source>
</evidence>
<dbReference type="InterPro" id="IPR004846">
    <property type="entry name" value="T2SS/T3SS_dom"/>
</dbReference>
<feature type="domain" description="Type II/III secretion system secretin-like" evidence="3">
    <location>
        <begin position="141"/>
        <end position="244"/>
    </location>
</feature>
<evidence type="ECO:0000256" key="1">
    <source>
        <dbReference type="RuleBase" id="RU004003"/>
    </source>
</evidence>
<evidence type="ECO:0000259" key="3">
    <source>
        <dbReference type="Pfam" id="PF00263"/>
    </source>
</evidence>
<feature type="chain" id="PRO_5021016819" evidence="2">
    <location>
        <begin position="22"/>
        <end position="270"/>
    </location>
</feature>
<evidence type="ECO:0000313" key="4">
    <source>
        <dbReference type="EMBL" id="TDQ39889.1"/>
    </source>
</evidence>
<dbReference type="AlphaFoldDB" id="A0A4R6U5J2"/>
<gene>
    <name evidence="4" type="ORF">DFQ45_10117</name>
</gene>
<organism evidence="4 5">
    <name type="scientific">Thiopseudomonas denitrificans</name>
    <dbReference type="NCBI Taxonomy" id="1501432"/>
    <lineage>
        <taxon>Bacteria</taxon>
        <taxon>Pseudomonadati</taxon>
        <taxon>Pseudomonadota</taxon>
        <taxon>Gammaproteobacteria</taxon>
        <taxon>Pseudomonadales</taxon>
        <taxon>Pseudomonadaceae</taxon>
        <taxon>Thiopseudomonas</taxon>
    </lineage>
</organism>